<comment type="caution">
    <text evidence="5">The sequence shown here is derived from an EMBL/GenBank/DDBJ whole genome shotgun (WGS) entry which is preliminary data.</text>
</comment>
<name>T0VHU1_LACLC</name>
<dbReference type="Gene3D" id="3.40.50.10810">
    <property type="entry name" value="Tandem AAA-ATPase domain"/>
    <property type="match status" value="1"/>
</dbReference>
<accession>T0VHU1</accession>
<dbReference type="Gene3D" id="3.40.50.300">
    <property type="entry name" value="P-loop containing nucleotide triphosphate hydrolases"/>
    <property type="match status" value="1"/>
</dbReference>
<evidence type="ECO:0000259" key="4">
    <source>
        <dbReference type="PROSITE" id="PS51194"/>
    </source>
</evidence>
<dbReference type="InterPro" id="IPR006935">
    <property type="entry name" value="Helicase/UvrB_N"/>
</dbReference>
<dbReference type="PANTHER" id="PTHR45766">
    <property type="entry name" value="DNA ANNEALING HELICASE AND ENDONUCLEASE ZRANB3 FAMILY MEMBER"/>
    <property type="match status" value="1"/>
</dbReference>
<evidence type="ECO:0000313" key="5">
    <source>
        <dbReference type="EMBL" id="EQC95541.1"/>
    </source>
</evidence>
<organism evidence="5 6">
    <name type="scientific">Lactococcus cremoris subsp. cremoris TIFN3</name>
    <dbReference type="NCBI Taxonomy" id="1234873"/>
    <lineage>
        <taxon>Bacteria</taxon>
        <taxon>Bacillati</taxon>
        <taxon>Bacillota</taxon>
        <taxon>Bacilli</taxon>
        <taxon>Lactobacillales</taxon>
        <taxon>Streptococcaceae</taxon>
        <taxon>Lactococcus</taxon>
        <taxon>Lactococcus cremoris subsp. cremoris</taxon>
    </lineage>
</organism>
<dbReference type="Pfam" id="PF00271">
    <property type="entry name" value="Helicase_C"/>
    <property type="match status" value="1"/>
</dbReference>
<dbReference type="SMART" id="SM00487">
    <property type="entry name" value="DEXDc"/>
    <property type="match status" value="1"/>
</dbReference>
<feature type="domain" description="Helicase ATP-binding" evidence="3">
    <location>
        <begin position="265"/>
        <end position="419"/>
    </location>
</feature>
<dbReference type="Gene3D" id="3.30.870.10">
    <property type="entry name" value="Endonuclease Chain A"/>
    <property type="match status" value="1"/>
</dbReference>
<protein>
    <submittedName>
        <fullName evidence="5">Helicase</fullName>
    </submittedName>
</protein>
<dbReference type="PANTHER" id="PTHR45766:SF6">
    <property type="entry name" value="SWI_SNF-RELATED MATRIX-ASSOCIATED ACTIN-DEPENDENT REGULATOR OF CHROMATIN SUBFAMILY A-LIKE PROTEIN 1"/>
    <property type="match status" value="1"/>
</dbReference>
<dbReference type="CDD" id="cd18793">
    <property type="entry name" value="SF2_C_SNF"/>
    <property type="match status" value="1"/>
</dbReference>
<dbReference type="PROSITE" id="PS51192">
    <property type="entry name" value="HELICASE_ATP_BIND_1"/>
    <property type="match status" value="1"/>
</dbReference>
<keyword evidence="2" id="KW-0227">DNA damage</keyword>
<dbReference type="InterPro" id="IPR014001">
    <property type="entry name" value="Helicase_ATP-bd"/>
</dbReference>
<dbReference type="InterPro" id="IPR049730">
    <property type="entry name" value="SNF2/RAD54-like_C"/>
</dbReference>
<dbReference type="InterPro" id="IPR027417">
    <property type="entry name" value="P-loop_NTPase"/>
</dbReference>
<dbReference type="InterPro" id="IPR001650">
    <property type="entry name" value="Helicase_C-like"/>
</dbReference>
<keyword evidence="5" id="KW-0067">ATP-binding</keyword>
<keyword evidence="1" id="KW-0378">Hydrolase</keyword>
<dbReference type="PATRIC" id="fig|1234873.3.peg.880"/>
<dbReference type="GO" id="GO:0009432">
    <property type="term" value="P:SOS response"/>
    <property type="evidence" value="ECO:0007669"/>
    <property type="project" value="UniProtKB-KW"/>
</dbReference>
<feature type="domain" description="Helicase C-terminal" evidence="4">
    <location>
        <begin position="786"/>
        <end position="957"/>
    </location>
</feature>
<keyword evidence="5" id="KW-0547">Nucleotide-binding</keyword>
<dbReference type="GO" id="GO:0016787">
    <property type="term" value="F:hydrolase activity"/>
    <property type="evidence" value="ECO:0007669"/>
    <property type="project" value="UniProtKB-KW"/>
</dbReference>
<dbReference type="PROSITE" id="PS51194">
    <property type="entry name" value="HELICASE_CTER"/>
    <property type="match status" value="1"/>
</dbReference>
<proteinExistence type="predicted"/>
<dbReference type="EMBL" id="ATBE01000154">
    <property type="protein sequence ID" value="EQC95541.1"/>
    <property type="molecule type" value="Genomic_DNA"/>
</dbReference>
<keyword evidence="2" id="KW-0742">SOS response</keyword>
<evidence type="ECO:0000256" key="1">
    <source>
        <dbReference type="ARBA" id="ARBA00022801"/>
    </source>
</evidence>
<sequence>MKNMAYPQFIDNSRKKLSNVLNEIAPKYKVLRIATGYWDLAGTLELINDFEQYNKIQLLIGKEPIAHRLQTQYNINMAAPENLFPDADIKHDLQEYGNSEELEQLRDTAKKLVKLMKSNTLEVKIYRTPRLHAKAYIFGELGDADSVGIIGSSNFTRAGLTSNAELNFLTEDYHIVEFKPTSDKQQNGHIVWFDELWQDAEDWTGEFSKIIIDSPVGDFTYGAYDVYIKTLMEVFPEELQSVDPFDKDTEEILHPFQNQNALDLRRKLDRLGVAMLSDSVGLGKTITAAAIIKQYIEDGQDNICIIPPASLKRQWIDELEGERWNLREGKDFRIISQQDSGRIQEQIEYFQNHKSTRSSIDLFVIDEAHNLRNQGSSRYQQILELFQENPQAKILLLTATPINNSLMDFANQIQLGSKGDLVSLNVPYISKKGSNLEYIDFFEALKRIQSEATRAEKRGEQFDWDFHRNTLVSGIRHYLVRSTRQGVIKNEQMNLSEGQTNLFPTSTIEQFPYSYLQEDDDFVYQSLLKAKNTMFENMSPTLLNLDLASELTQRTSHPLDLYRKIAEEKKSGIALSEKYGFSNKFENESIFLAVEEKLSVIPAIFKAINFLGFAPYKPDTYSYEIYNKTISEIRALNKKGNEAGKLRTQLAIHNMLHITWLKRLESSTATLKKSVKNYQERISLFEKWLNKGYIVSLTDAATLDNEYGEDIDKAFEDYEKYLSELDEAVSQGTEQDVKKRGIEKKEADESIYNISQLKIDIQRDKNICAFLIDMLTKLEEKGHDGKLNAFVDAIVKRLDENKYGKKLLVFSFFSDTIDYLRERLPEVLEDRIPNFSRRAEFVSGNSTAVEDVSKRFSPNSKKAHVNKQDELDFLFATDVLSEGQNLQDAGFLVNYDLHWNPVRMIQRNGRINRLGSTYDNILIANVKPHADLEFYLKLVRRLEHKIATINNTVGNDQSILGEKENPIEFHDMTGADVIYDDDSEKASKAMEDLENTGDILDWVDNYSIELRKFLNAHKDDGEIQRIQNIPEGKWNYLPKSTDSSQNPDEILGLYRAKGKVSATGALIEDIGFVSIAKSAASRGPFSSIRPGYIQEQDALQIIQTTPDDNERFSDEISVNRSEYIAEGKAEISVQFESVAPVYSIKQQGNRALEIIKGYFDPSYDLVGIIKKGIRYSNDKRTFEQIVREVNKQNKEYGAVTPRVIKNFEALLNKLLLAESEEKKLEKVEGVLFYAKP</sequence>
<dbReference type="Pfam" id="PF13091">
    <property type="entry name" value="PLDc_2"/>
    <property type="match status" value="1"/>
</dbReference>
<dbReference type="GO" id="GO:0004386">
    <property type="term" value="F:helicase activity"/>
    <property type="evidence" value="ECO:0007669"/>
    <property type="project" value="UniProtKB-KW"/>
</dbReference>
<reference evidence="5 6" key="1">
    <citation type="journal article" date="2013" name="ISME J.">
        <title>Multifactorial diversity sustains microbial community stability.</title>
        <authorList>
            <person name="Erkus O."/>
            <person name="de Jager V.C."/>
            <person name="Spus M."/>
            <person name="van Alen-Boerrigter I.J."/>
            <person name="van Rijswijck I.M."/>
            <person name="Hazelwood L."/>
            <person name="Janssen P.W."/>
            <person name="van Hijum S.A."/>
            <person name="Kleerebezem M."/>
            <person name="Smid E.J."/>
        </authorList>
    </citation>
    <scope>NUCLEOTIDE SEQUENCE [LARGE SCALE GENOMIC DNA]</scope>
    <source>
        <strain evidence="5 6">TIFN3</strain>
    </source>
</reference>
<dbReference type="InterPro" id="IPR038718">
    <property type="entry name" value="SNF2-like_sf"/>
</dbReference>
<dbReference type="Pfam" id="PF04851">
    <property type="entry name" value="ResIII"/>
    <property type="match status" value="1"/>
</dbReference>
<evidence type="ECO:0000313" key="6">
    <source>
        <dbReference type="Proteomes" id="UP000015664"/>
    </source>
</evidence>
<evidence type="ECO:0000259" key="3">
    <source>
        <dbReference type="PROSITE" id="PS51192"/>
    </source>
</evidence>
<dbReference type="SUPFAM" id="SSF56024">
    <property type="entry name" value="Phospholipase D/nuclease"/>
    <property type="match status" value="1"/>
</dbReference>
<dbReference type="Proteomes" id="UP000015664">
    <property type="component" value="Unassembled WGS sequence"/>
</dbReference>
<dbReference type="GO" id="GO:0005524">
    <property type="term" value="F:ATP binding"/>
    <property type="evidence" value="ECO:0007669"/>
    <property type="project" value="InterPro"/>
</dbReference>
<dbReference type="CDD" id="cd09178">
    <property type="entry name" value="PLDc_N_Snf2_like"/>
    <property type="match status" value="1"/>
</dbReference>
<keyword evidence="5" id="KW-0347">Helicase</keyword>
<dbReference type="AlphaFoldDB" id="T0VHU1"/>
<dbReference type="SMART" id="SM00490">
    <property type="entry name" value="HELICc"/>
    <property type="match status" value="1"/>
</dbReference>
<dbReference type="GO" id="GO:0003677">
    <property type="term" value="F:DNA binding"/>
    <property type="evidence" value="ECO:0007669"/>
    <property type="project" value="InterPro"/>
</dbReference>
<gene>
    <name evidence="5" type="ORF">LLT3_01245</name>
</gene>
<dbReference type="SUPFAM" id="SSF52540">
    <property type="entry name" value="P-loop containing nucleoside triphosphate hydrolases"/>
    <property type="match status" value="1"/>
</dbReference>
<evidence type="ECO:0000256" key="2">
    <source>
        <dbReference type="ARBA" id="ARBA00023236"/>
    </source>
</evidence>
<dbReference type="InterPro" id="IPR025202">
    <property type="entry name" value="PLD-like_dom"/>
</dbReference>